<dbReference type="Pfam" id="PF01885">
    <property type="entry name" value="PTS_2-RNA"/>
    <property type="match status" value="1"/>
</dbReference>
<accession>A0AAW2ZFX0</accession>
<gene>
    <name evidence="7" type="ORF">AKO1_008765</name>
</gene>
<dbReference type="FunFam" id="3.20.170.30:FF:000002">
    <property type="entry name" value="Phosphotransferase, putative"/>
    <property type="match status" value="1"/>
</dbReference>
<evidence type="ECO:0000313" key="7">
    <source>
        <dbReference type="EMBL" id="KAL0488345.1"/>
    </source>
</evidence>
<evidence type="ECO:0000256" key="1">
    <source>
        <dbReference type="ARBA" id="ARBA00003343"/>
    </source>
</evidence>
<dbReference type="SUPFAM" id="SSF56399">
    <property type="entry name" value="ADP-ribosylation"/>
    <property type="match status" value="1"/>
</dbReference>
<evidence type="ECO:0000256" key="2">
    <source>
        <dbReference type="ARBA" id="ARBA00009836"/>
    </source>
</evidence>
<evidence type="ECO:0000256" key="5">
    <source>
        <dbReference type="ARBA" id="ARBA00023027"/>
    </source>
</evidence>
<evidence type="ECO:0000256" key="6">
    <source>
        <dbReference type="ARBA" id="ARBA00047949"/>
    </source>
</evidence>
<comment type="caution">
    <text evidence="7">The sequence shown here is derived from an EMBL/GenBank/DDBJ whole genome shotgun (WGS) entry which is preliminary data.</text>
</comment>
<dbReference type="PANTHER" id="PTHR12684">
    <property type="entry name" value="PUTATIVE PHOSPHOTRANSFERASE"/>
    <property type="match status" value="1"/>
</dbReference>
<comment type="function">
    <text evidence="1">Catalyzes the last step of tRNA splicing, the transfer of the splice junction 2'-phosphate from ligated tRNA to NAD to produce ADP-ribose 1''-2'' cyclic phosphate.</text>
</comment>
<keyword evidence="5" id="KW-0520">NAD</keyword>
<dbReference type="Gene3D" id="1.10.10.970">
    <property type="entry name" value="RNA 2'-phosphotransferase, Tpt1/KptA family, N-terminal domain"/>
    <property type="match status" value="1"/>
</dbReference>
<evidence type="ECO:0000256" key="4">
    <source>
        <dbReference type="ARBA" id="ARBA00022679"/>
    </source>
</evidence>
<dbReference type="InterPro" id="IPR042080">
    <property type="entry name" value="RNA_2'-PTrans_N"/>
</dbReference>
<evidence type="ECO:0000256" key="3">
    <source>
        <dbReference type="ARBA" id="ARBA00012007"/>
    </source>
</evidence>
<dbReference type="GO" id="GO:0000215">
    <property type="term" value="F:tRNA 2'-phosphotransferase activity"/>
    <property type="evidence" value="ECO:0007669"/>
    <property type="project" value="UniProtKB-EC"/>
</dbReference>
<keyword evidence="4" id="KW-0808">Transferase</keyword>
<name>A0AAW2ZFX0_9EUKA</name>
<comment type="similarity">
    <text evidence="2">Belongs to the KptA/TPT1 family.</text>
</comment>
<sequence>MKHKGMKRNYRNNRDEDPKTKLSKSLSYILRHGATKEGIKLSDDGYALLADILKKSNFKNVTEEQVKDVVDTCSKQRYKLIERTNPDTNQTALYIRANQGHSVAVVKGDQLLKPITGVDQLPEGTKMIHGTYSSKWDLIKKSGLSKMNRQHVHFACGERGDKEVISGMRNSCDVLIYIDIKKLLDDGIPLFLSDNNVLLTPGKGDTGFVPVDCFERVVNIKTNEVLWPEEIKK</sequence>
<dbReference type="EC" id="2.7.1.160" evidence="3"/>
<dbReference type="Proteomes" id="UP001431209">
    <property type="component" value="Unassembled WGS sequence"/>
</dbReference>
<dbReference type="Gene3D" id="3.20.170.30">
    <property type="match status" value="1"/>
</dbReference>
<organism evidence="7 8">
    <name type="scientific">Acrasis kona</name>
    <dbReference type="NCBI Taxonomy" id="1008807"/>
    <lineage>
        <taxon>Eukaryota</taxon>
        <taxon>Discoba</taxon>
        <taxon>Heterolobosea</taxon>
        <taxon>Tetramitia</taxon>
        <taxon>Eutetramitia</taxon>
        <taxon>Acrasidae</taxon>
        <taxon>Acrasis</taxon>
    </lineage>
</organism>
<comment type="catalytic activity">
    <reaction evidence="6">
        <text>2'-phospho-[ligated tRNA] + NAD(+) = mature tRNA + ADP-alpha-D-ribose 1'',2''-cyclic phosphate + nicotinamide</text>
        <dbReference type="Rhea" id="RHEA:23324"/>
        <dbReference type="Rhea" id="RHEA-COMP:11106"/>
        <dbReference type="Rhea" id="RHEA-COMP:11107"/>
        <dbReference type="ChEBI" id="CHEBI:17154"/>
        <dbReference type="ChEBI" id="CHEBI:57540"/>
        <dbReference type="ChEBI" id="CHEBI:76596"/>
        <dbReference type="ChEBI" id="CHEBI:82883"/>
        <dbReference type="ChEBI" id="CHEBI:85027"/>
        <dbReference type="EC" id="2.7.1.160"/>
    </reaction>
</comment>
<dbReference type="InterPro" id="IPR042081">
    <property type="entry name" value="RNA_2'-PTrans_C"/>
</dbReference>
<reference evidence="7 8" key="1">
    <citation type="submission" date="2024-03" db="EMBL/GenBank/DDBJ databases">
        <title>The Acrasis kona genome and developmental transcriptomes reveal deep origins of eukaryotic multicellular pathways.</title>
        <authorList>
            <person name="Sheikh S."/>
            <person name="Fu C.-J."/>
            <person name="Brown M.W."/>
            <person name="Baldauf S.L."/>
        </authorList>
    </citation>
    <scope>NUCLEOTIDE SEQUENCE [LARGE SCALE GENOMIC DNA]</scope>
    <source>
        <strain evidence="7 8">ATCC MYA-3509</strain>
    </source>
</reference>
<dbReference type="InterPro" id="IPR002745">
    <property type="entry name" value="Ptrans_KptA/Tpt1"/>
</dbReference>
<dbReference type="PANTHER" id="PTHR12684:SF2">
    <property type="entry name" value="TRNA 2'-PHOSPHOTRANSFERASE 1"/>
    <property type="match status" value="1"/>
</dbReference>
<dbReference type="EMBL" id="JAOPGA020001434">
    <property type="protein sequence ID" value="KAL0488345.1"/>
    <property type="molecule type" value="Genomic_DNA"/>
</dbReference>
<dbReference type="AlphaFoldDB" id="A0AAW2ZFX0"/>
<evidence type="ECO:0000313" key="8">
    <source>
        <dbReference type="Proteomes" id="UP001431209"/>
    </source>
</evidence>
<proteinExistence type="inferred from homology"/>
<protein>
    <recommendedName>
        <fullName evidence="3">2'-phosphotransferase</fullName>
        <ecNumber evidence="3">2.7.1.160</ecNumber>
    </recommendedName>
</protein>
<dbReference type="GO" id="GO:0006388">
    <property type="term" value="P:tRNA splicing, via endonucleolytic cleavage and ligation"/>
    <property type="evidence" value="ECO:0007669"/>
    <property type="project" value="TreeGrafter"/>
</dbReference>
<keyword evidence="8" id="KW-1185">Reference proteome</keyword>